<evidence type="ECO:0000256" key="3">
    <source>
        <dbReference type="RuleBase" id="RU361155"/>
    </source>
</evidence>
<dbReference type="InterPro" id="IPR027417">
    <property type="entry name" value="P-loop_NTPase"/>
</dbReference>
<dbReference type="InterPro" id="IPR000863">
    <property type="entry name" value="Sulfotransferase_dom"/>
</dbReference>
<gene>
    <name evidence="5" type="ORF">HU200_065507</name>
</gene>
<proteinExistence type="inferred from homology"/>
<dbReference type="Pfam" id="PF00685">
    <property type="entry name" value="Sulfotransfer_1"/>
    <property type="match status" value="1"/>
</dbReference>
<accession>A0A835A3X0</accession>
<protein>
    <recommendedName>
        <fullName evidence="3">Sulfotransferase</fullName>
        <ecNumber evidence="3">2.8.2.-</ecNumber>
    </recommendedName>
</protein>
<keyword evidence="2 3" id="KW-0808">Transferase</keyword>
<dbReference type="OrthoDB" id="205623at2759"/>
<evidence type="ECO:0000256" key="1">
    <source>
        <dbReference type="ARBA" id="ARBA00005771"/>
    </source>
</evidence>
<dbReference type="Proteomes" id="UP000636709">
    <property type="component" value="Unassembled WGS sequence"/>
</dbReference>
<comment type="similarity">
    <text evidence="1 3">Belongs to the sulfotransferase 1 family.</text>
</comment>
<dbReference type="EC" id="2.8.2.-" evidence="3"/>
<organism evidence="5 6">
    <name type="scientific">Digitaria exilis</name>
    <dbReference type="NCBI Taxonomy" id="1010633"/>
    <lineage>
        <taxon>Eukaryota</taxon>
        <taxon>Viridiplantae</taxon>
        <taxon>Streptophyta</taxon>
        <taxon>Embryophyta</taxon>
        <taxon>Tracheophyta</taxon>
        <taxon>Spermatophyta</taxon>
        <taxon>Magnoliopsida</taxon>
        <taxon>Liliopsida</taxon>
        <taxon>Poales</taxon>
        <taxon>Poaceae</taxon>
        <taxon>PACMAD clade</taxon>
        <taxon>Panicoideae</taxon>
        <taxon>Panicodae</taxon>
        <taxon>Paniceae</taxon>
        <taxon>Anthephorinae</taxon>
        <taxon>Digitaria</taxon>
    </lineage>
</organism>
<dbReference type="PANTHER" id="PTHR11783">
    <property type="entry name" value="SULFOTRANSFERASE SULT"/>
    <property type="match status" value="1"/>
</dbReference>
<reference evidence="5" key="1">
    <citation type="submission" date="2020-07" db="EMBL/GenBank/DDBJ databases">
        <title>Genome sequence and genetic diversity analysis of an under-domesticated orphan crop, white fonio (Digitaria exilis).</title>
        <authorList>
            <person name="Bennetzen J.L."/>
            <person name="Chen S."/>
            <person name="Ma X."/>
            <person name="Wang X."/>
            <person name="Yssel A.E.J."/>
            <person name="Chaluvadi S.R."/>
            <person name="Johnson M."/>
            <person name="Gangashetty P."/>
            <person name="Hamidou F."/>
            <person name="Sanogo M.D."/>
            <person name="Zwaenepoel A."/>
            <person name="Wallace J."/>
            <person name="Van De Peer Y."/>
            <person name="Van Deynze A."/>
        </authorList>
    </citation>
    <scope>NUCLEOTIDE SEQUENCE</scope>
    <source>
        <tissue evidence="5">Leaves</tissue>
    </source>
</reference>
<evidence type="ECO:0000313" key="5">
    <source>
        <dbReference type="EMBL" id="KAF8646993.1"/>
    </source>
</evidence>
<sequence>MASEHHTQEGVAVPVPTTPHADVAGIVPSLPLETRWPPFTLRQYAGFWMREVTLKAGFPAVLSTFKPRPTDVVLVSFPKSGTTWLKALAFAALKRSFHPPASGDHPLRHCSPHDCVRFLNIDFGTGEEFEALPSPRLLATHLPYHLLPESITSAGCRVVYICRDPKDTLVSFWLFTKKISQAVGVDASSFTIQVAFELFCQGRCPGGPQLQHVLRYWEESLKRPDRVLFLKYEEMLLDPESHLRKMAEFMGYGFSAEEGESGMVSAIVELCSLGKTKNMEMNRNGSANRLGIKNETFLRKGVAGDWSNHMTPEMAERLDKIVEDALQGQLKLANEPSRAGLLAPNVLTSRAITSRAITSRASSTSSPTHEARRDETCLAIYSASMP</sequence>
<comment type="caution">
    <text evidence="5">The sequence shown here is derived from an EMBL/GenBank/DDBJ whole genome shotgun (WGS) entry which is preliminary data.</text>
</comment>
<feature type="domain" description="Sulfotransferase" evidence="4">
    <location>
        <begin position="69"/>
        <end position="327"/>
    </location>
</feature>
<dbReference type="AlphaFoldDB" id="A0A835A3X0"/>
<keyword evidence="6" id="KW-1185">Reference proteome</keyword>
<dbReference type="Gene3D" id="3.40.50.300">
    <property type="entry name" value="P-loop containing nucleotide triphosphate hydrolases"/>
    <property type="match status" value="1"/>
</dbReference>
<dbReference type="GO" id="GO:0008146">
    <property type="term" value="F:sulfotransferase activity"/>
    <property type="evidence" value="ECO:0007669"/>
    <property type="project" value="InterPro"/>
</dbReference>
<dbReference type="EMBL" id="JACEFO010002879">
    <property type="protein sequence ID" value="KAF8646993.1"/>
    <property type="molecule type" value="Genomic_DNA"/>
</dbReference>
<name>A0A835A3X0_9POAL</name>
<evidence type="ECO:0000256" key="2">
    <source>
        <dbReference type="ARBA" id="ARBA00022679"/>
    </source>
</evidence>
<evidence type="ECO:0000313" key="6">
    <source>
        <dbReference type="Proteomes" id="UP000636709"/>
    </source>
</evidence>
<evidence type="ECO:0000259" key="4">
    <source>
        <dbReference type="Pfam" id="PF00685"/>
    </source>
</evidence>
<dbReference type="SUPFAM" id="SSF52540">
    <property type="entry name" value="P-loop containing nucleoside triphosphate hydrolases"/>
    <property type="match status" value="1"/>
</dbReference>